<keyword evidence="2" id="KW-1185">Reference proteome</keyword>
<organism evidence="1 2">
    <name type="scientific">Hymenobacter koreensis</name>
    <dbReference type="NCBI Taxonomy" id="1084523"/>
    <lineage>
        <taxon>Bacteria</taxon>
        <taxon>Pseudomonadati</taxon>
        <taxon>Bacteroidota</taxon>
        <taxon>Cytophagia</taxon>
        <taxon>Cytophagales</taxon>
        <taxon>Hymenobacteraceae</taxon>
        <taxon>Hymenobacter</taxon>
    </lineage>
</organism>
<accession>A0ABP8JGY6</accession>
<comment type="caution">
    <text evidence="1">The sequence shown here is derived from an EMBL/GenBank/DDBJ whole genome shotgun (WGS) entry which is preliminary data.</text>
</comment>
<proteinExistence type="predicted"/>
<name>A0ABP8JGY6_9BACT</name>
<reference evidence="2" key="1">
    <citation type="journal article" date="2019" name="Int. J. Syst. Evol. Microbiol.">
        <title>The Global Catalogue of Microorganisms (GCM) 10K type strain sequencing project: providing services to taxonomists for standard genome sequencing and annotation.</title>
        <authorList>
            <consortium name="The Broad Institute Genomics Platform"/>
            <consortium name="The Broad Institute Genome Sequencing Center for Infectious Disease"/>
            <person name="Wu L."/>
            <person name="Ma J."/>
        </authorList>
    </citation>
    <scope>NUCLEOTIDE SEQUENCE [LARGE SCALE GENOMIC DNA]</scope>
    <source>
        <strain evidence="2">JCM 17924</strain>
    </source>
</reference>
<sequence>MAVISEEVKRQCAANPTQPVPVVVTTAHPLQDAALTNLLQPIQGLDGIYKGLLTRQQLQSLENNPAVASIEADLEVKALDG</sequence>
<protein>
    <submittedName>
        <fullName evidence="1">Uncharacterized protein</fullName>
    </submittedName>
</protein>
<evidence type="ECO:0000313" key="2">
    <source>
        <dbReference type="Proteomes" id="UP001500454"/>
    </source>
</evidence>
<gene>
    <name evidence="1" type="ORF">GCM10023186_39230</name>
</gene>
<evidence type="ECO:0000313" key="1">
    <source>
        <dbReference type="EMBL" id="GAA4390711.1"/>
    </source>
</evidence>
<dbReference type="EMBL" id="BAABHA010000015">
    <property type="protein sequence ID" value="GAA4390711.1"/>
    <property type="molecule type" value="Genomic_DNA"/>
</dbReference>
<dbReference type="Proteomes" id="UP001500454">
    <property type="component" value="Unassembled WGS sequence"/>
</dbReference>
<dbReference type="RefSeq" id="WP_345226993.1">
    <property type="nucleotide sequence ID" value="NZ_BAABHA010000015.1"/>
</dbReference>